<evidence type="ECO:0000313" key="1">
    <source>
        <dbReference type="EMBL" id="AJE03586.1"/>
    </source>
</evidence>
<evidence type="ECO:0008006" key="3">
    <source>
        <dbReference type="Google" id="ProtNLM"/>
    </source>
</evidence>
<organism evidence="1 2">
    <name type="scientific">Geobacter pickeringii</name>
    <dbReference type="NCBI Taxonomy" id="345632"/>
    <lineage>
        <taxon>Bacteria</taxon>
        <taxon>Pseudomonadati</taxon>
        <taxon>Thermodesulfobacteriota</taxon>
        <taxon>Desulfuromonadia</taxon>
        <taxon>Geobacterales</taxon>
        <taxon>Geobacteraceae</taxon>
        <taxon>Geobacter</taxon>
    </lineage>
</organism>
<gene>
    <name evidence="1" type="ORF">GPICK_09690</name>
</gene>
<dbReference type="InterPro" id="IPR010179">
    <property type="entry name" value="CRISPR-assoc_prot_Cse3"/>
</dbReference>
<reference evidence="1 2" key="1">
    <citation type="journal article" date="2015" name="Genome Announc.">
        <title>Complete Genome of Geobacter pickeringii G13T, a Metal-Reducing Isolate from Sedimentary Kaolin Deposits.</title>
        <authorList>
            <person name="Badalamenti J.P."/>
            <person name="Bond D.R."/>
        </authorList>
    </citation>
    <scope>NUCLEOTIDE SEQUENCE [LARGE SCALE GENOMIC DNA]</scope>
    <source>
        <strain evidence="1 2">G13</strain>
    </source>
</reference>
<keyword evidence="2" id="KW-1185">Reference proteome</keyword>
<dbReference type="OrthoDB" id="9795689at2"/>
<dbReference type="NCBIfam" id="TIGR01907">
    <property type="entry name" value="casE_Cse3"/>
    <property type="match status" value="1"/>
</dbReference>
<dbReference type="CDD" id="cd09727">
    <property type="entry name" value="Cas6_I-E"/>
    <property type="match status" value="1"/>
</dbReference>
<sequence length="228" mass="25918">MNWLVRMEIDAEIARAEGICDSYAWHKKIWDCFPEMPDAQRDFLTRIDPLEGAFMVWGMSGTKPVCPRWCPQEAFALKEISPSFLAHRHYVFDVRANPVKALVQRDPNGQPLLKANGKRKSGKRVPLVNPDELRAWLVRKGEARCRDQETGKEIPGGFRIVEDRPLEISPMVENHFRKKGQSAYHGGVQFRGTLEVTDREHFVETYRSGIGSAKGFGFGLLLLAPVNL</sequence>
<accession>A0A0B5BHR5</accession>
<evidence type="ECO:0000313" key="2">
    <source>
        <dbReference type="Proteomes" id="UP000057609"/>
    </source>
</evidence>
<dbReference type="KEGG" id="gpi:GPICK_09690"/>
<name>A0A0B5BHR5_9BACT</name>
<dbReference type="AlphaFoldDB" id="A0A0B5BHR5"/>
<dbReference type="STRING" id="345632.GPICK_09690"/>
<dbReference type="HOGENOM" id="CLU_080982_0_0_7"/>
<dbReference type="EMBL" id="CP009788">
    <property type="protein sequence ID" value="AJE03586.1"/>
    <property type="molecule type" value="Genomic_DNA"/>
</dbReference>
<dbReference type="SUPFAM" id="SSF117987">
    <property type="entry name" value="CRISPR-associated protein"/>
    <property type="match status" value="2"/>
</dbReference>
<proteinExistence type="predicted"/>
<protein>
    <recommendedName>
        <fullName evidence="3">CRISPR-associated protein Cse3</fullName>
    </recommendedName>
</protein>
<dbReference type="Pfam" id="PF08798">
    <property type="entry name" value="CRISPR_assoc"/>
    <property type="match status" value="1"/>
</dbReference>
<dbReference type="SMART" id="SM01101">
    <property type="entry name" value="CRISPR_assoc"/>
    <property type="match status" value="1"/>
</dbReference>
<dbReference type="Gene3D" id="3.30.70.1200">
    <property type="entry name" value="Crispr-associated protein, domain 1"/>
    <property type="match status" value="1"/>
</dbReference>
<dbReference type="Proteomes" id="UP000057609">
    <property type="component" value="Chromosome"/>
</dbReference>
<dbReference type="Gene3D" id="3.30.70.1210">
    <property type="entry name" value="Crispr-associated protein, domain 2"/>
    <property type="match status" value="1"/>
</dbReference>
<dbReference type="RefSeq" id="WP_039742648.1">
    <property type="nucleotide sequence ID" value="NZ_CP009788.1"/>
</dbReference>